<dbReference type="Proteomes" id="UP000321685">
    <property type="component" value="Unassembled WGS sequence"/>
</dbReference>
<dbReference type="InterPro" id="IPR050266">
    <property type="entry name" value="AB_hydrolase_sf"/>
</dbReference>
<dbReference type="AlphaFoldDB" id="A0A511DHF7"/>
<evidence type="ECO:0000313" key="4">
    <source>
        <dbReference type="Proteomes" id="UP000321685"/>
    </source>
</evidence>
<gene>
    <name evidence="3" type="ORF">PSU4_31800</name>
</gene>
<reference evidence="3 4" key="1">
    <citation type="submission" date="2019-07" db="EMBL/GenBank/DDBJ databases">
        <title>Whole genome shotgun sequence of Pseudonocardia sulfidoxydans NBRC 16205.</title>
        <authorList>
            <person name="Hosoyama A."/>
            <person name="Uohara A."/>
            <person name="Ohji S."/>
            <person name="Ichikawa N."/>
        </authorList>
    </citation>
    <scope>NUCLEOTIDE SEQUENCE [LARGE SCALE GENOMIC DNA]</scope>
    <source>
        <strain evidence="3 4">NBRC 16205</strain>
    </source>
</reference>
<name>A0A511DHF7_9PSEU</name>
<dbReference type="EMBL" id="BJVJ01000030">
    <property type="protein sequence ID" value="GEL24226.1"/>
    <property type="molecule type" value="Genomic_DNA"/>
</dbReference>
<dbReference type="Pfam" id="PF04101">
    <property type="entry name" value="Glyco_tran_28_C"/>
    <property type="match status" value="1"/>
</dbReference>
<evidence type="ECO:0000313" key="3">
    <source>
        <dbReference type="EMBL" id="GEL24226.1"/>
    </source>
</evidence>
<keyword evidence="4" id="KW-1185">Reference proteome</keyword>
<protein>
    <recommendedName>
        <fullName evidence="5">Alpha/beta hydrolase</fullName>
    </recommendedName>
</protein>
<dbReference type="InterPro" id="IPR007235">
    <property type="entry name" value="Glyco_trans_28_C"/>
</dbReference>
<organism evidence="3 4">
    <name type="scientific">Pseudonocardia sulfidoxydans NBRC 16205</name>
    <dbReference type="NCBI Taxonomy" id="1223511"/>
    <lineage>
        <taxon>Bacteria</taxon>
        <taxon>Bacillati</taxon>
        <taxon>Actinomycetota</taxon>
        <taxon>Actinomycetes</taxon>
        <taxon>Pseudonocardiales</taxon>
        <taxon>Pseudonocardiaceae</taxon>
        <taxon>Pseudonocardia</taxon>
    </lineage>
</organism>
<dbReference type="Gene3D" id="3.40.50.2000">
    <property type="entry name" value="Glycogen Phosphorylase B"/>
    <property type="match status" value="2"/>
</dbReference>
<dbReference type="PANTHER" id="PTHR43798">
    <property type="entry name" value="MONOACYLGLYCEROL LIPASE"/>
    <property type="match status" value="1"/>
</dbReference>
<comment type="caution">
    <text evidence="3">The sequence shown here is derived from an EMBL/GenBank/DDBJ whole genome shotgun (WGS) entry which is preliminary data.</text>
</comment>
<accession>A0A511DHF7</accession>
<dbReference type="RefSeq" id="WP_147108746.1">
    <property type="nucleotide sequence ID" value="NZ_BJVJ01000030.1"/>
</dbReference>
<proteinExistence type="predicted"/>
<dbReference type="OrthoDB" id="8680283at2"/>
<evidence type="ECO:0000259" key="2">
    <source>
        <dbReference type="Pfam" id="PF04101"/>
    </source>
</evidence>
<evidence type="ECO:0000259" key="1">
    <source>
        <dbReference type="Pfam" id="PF00561"/>
    </source>
</evidence>
<sequence>MRALQPDIAGFVERDGYRLGYEVFGAKSAGPTVFLVPPCPIVDSRLWKAQVPFLARHHRVVTVDPLGNGRSDRCTDPARLGLDALVADLVAVLDTADVEQAVLVGHCSAAWRCIVAAARHPERVLRVVAICPNPVALAPGLPARSVHDHRAPLDTDDGWAKDNWHYWRRDLRGFLEFFFGELLVEPHSTKVWEDGVEWGLGTSAEVLIVVGRAPGALDLAATRAVARSVECPVLVITATEDRCVPPERGERLAELVDGQLLVLDGAGHLPMAREPVVVNTAIRGFAARFEPPQPVRRWRRPLDRPKRALLVCSPIGLGHVRRDLAIAAELRRARPGLQIDWLAQPPVAGVVAEAGERVHPASAWLAGESAHIEAEAGEHDLRVFEAVRRMDEILVANFMVFADVVRDDPYDLWIADEGWEVDHFLHENPELKTAAYAWLTDFVGWLPMPAGGGREAALTADMNAQMLDQVARTPRLRDRAVFIGDPDDVVPLDFGPDLPPIREWTARNYDFGGWVSGFEPVTDRDALRAELGWGGDDRVCVVSVGGSGVGLHLLRRALDAHAAIARAIPGLRMVVVAGPRIDPAALAAPPGVEVHGYVPDLHRYLAACDVALVQGGLTTTMELTVSGRPFVHVPVQNHFEQNIHVRHRLDRHGAGRRLDYADTGPEQLAAALAGELARDVHPPPVRSDGARRVAELLAELV</sequence>
<evidence type="ECO:0008006" key="5">
    <source>
        <dbReference type="Google" id="ProtNLM"/>
    </source>
</evidence>
<feature type="domain" description="AB hydrolase-1" evidence="1">
    <location>
        <begin position="44"/>
        <end position="271"/>
    </location>
</feature>
<feature type="domain" description="Glycosyl transferase family 28 C-terminal" evidence="2">
    <location>
        <begin position="591"/>
        <end position="673"/>
    </location>
</feature>
<dbReference type="SUPFAM" id="SSF53474">
    <property type="entry name" value="alpha/beta-Hydrolases"/>
    <property type="match status" value="1"/>
</dbReference>
<dbReference type="Pfam" id="PF00561">
    <property type="entry name" value="Abhydrolase_1"/>
    <property type="match status" value="1"/>
</dbReference>
<dbReference type="Gene3D" id="3.40.50.1820">
    <property type="entry name" value="alpha/beta hydrolase"/>
    <property type="match status" value="1"/>
</dbReference>
<dbReference type="InterPro" id="IPR029058">
    <property type="entry name" value="AB_hydrolase_fold"/>
</dbReference>
<dbReference type="GO" id="GO:0016758">
    <property type="term" value="F:hexosyltransferase activity"/>
    <property type="evidence" value="ECO:0007669"/>
    <property type="project" value="InterPro"/>
</dbReference>
<dbReference type="SUPFAM" id="SSF53756">
    <property type="entry name" value="UDP-Glycosyltransferase/glycogen phosphorylase"/>
    <property type="match status" value="1"/>
</dbReference>
<dbReference type="InterPro" id="IPR000073">
    <property type="entry name" value="AB_hydrolase_1"/>
</dbReference>